<reference evidence="2 3" key="1">
    <citation type="submission" date="2022-05" db="EMBL/GenBank/DDBJ databases">
        <authorList>
            <consortium name="Genoscope - CEA"/>
            <person name="William W."/>
        </authorList>
    </citation>
    <scope>NUCLEOTIDE SEQUENCE [LARGE SCALE GENOMIC DNA]</scope>
</reference>
<feature type="compositionally biased region" description="Basic and acidic residues" evidence="1">
    <location>
        <begin position="296"/>
        <end position="307"/>
    </location>
</feature>
<feature type="compositionally biased region" description="Polar residues" evidence="1">
    <location>
        <begin position="412"/>
        <end position="422"/>
    </location>
</feature>
<protein>
    <submittedName>
        <fullName evidence="2">Uncharacterized protein</fullName>
    </submittedName>
</protein>
<accession>A0ABN8Q2A1</accession>
<name>A0ABN8Q2A1_9CNID</name>
<evidence type="ECO:0000313" key="2">
    <source>
        <dbReference type="EMBL" id="CAH3155127.1"/>
    </source>
</evidence>
<feature type="region of interest" description="Disordered" evidence="1">
    <location>
        <begin position="356"/>
        <end position="423"/>
    </location>
</feature>
<feature type="compositionally biased region" description="Basic and acidic residues" evidence="1">
    <location>
        <begin position="386"/>
        <end position="398"/>
    </location>
</feature>
<feature type="region of interest" description="Disordered" evidence="1">
    <location>
        <begin position="296"/>
        <end position="342"/>
    </location>
</feature>
<sequence length="469" mass="52720">MEWQIAKSKALEYYRQEKYFKCIENAKIWLLWSKHVGNKHEEIDACKILGWSYYYLENYEESIKFGKEEFRVAREESVKEAQLDAYLVFASSYKKLTPEKRSKETSLYKYASHPGLHQSSSEENSQGQASGRSLKRGTSISMASDSAPLTLTPAQEKEGNKSQEQAAKAERILLESTGESTVNVKWRRLAFENKAQDTDTSREHAQSRRPTPYNRRGFHQSSSKANSQGQVSGWSLNQGTSIMAPASAQLSLTPAQENEDNKSQEQAAKAERFLFESTGESTVNVKWRRLAFENKAKDTDTSREHAQNRRPAPYNRRGLHQSSSKENSQGQASGRSLHRGTSIIPPASAQLTLTPAQEKGDNNSQEQAAKAEIESTGESTVNVKWRRLDADTSREHAQNRRPAPYNRRGLHLSSSKENSQGHASGWSLNRVISIIPPASAQLTLTPAKSQEQAAKAERFLFESTGKKIY</sequence>
<evidence type="ECO:0000256" key="1">
    <source>
        <dbReference type="SAM" id="MobiDB-lite"/>
    </source>
</evidence>
<dbReference type="Proteomes" id="UP001159405">
    <property type="component" value="Unassembled WGS sequence"/>
</dbReference>
<dbReference type="InterPro" id="IPR011990">
    <property type="entry name" value="TPR-like_helical_dom_sf"/>
</dbReference>
<feature type="region of interest" description="Disordered" evidence="1">
    <location>
        <begin position="113"/>
        <end position="166"/>
    </location>
</feature>
<feature type="compositionally biased region" description="Basic and acidic residues" evidence="1">
    <location>
        <begin position="155"/>
        <end position="166"/>
    </location>
</feature>
<dbReference type="Gene3D" id="1.25.40.10">
    <property type="entry name" value="Tetratricopeptide repeat domain"/>
    <property type="match status" value="1"/>
</dbReference>
<feature type="compositionally biased region" description="Polar residues" evidence="1">
    <location>
        <begin position="320"/>
        <end position="334"/>
    </location>
</feature>
<feature type="compositionally biased region" description="Basic and acidic residues" evidence="1">
    <location>
        <begin position="195"/>
        <end position="206"/>
    </location>
</feature>
<keyword evidence="3" id="KW-1185">Reference proteome</keyword>
<gene>
    <name evidence="2" type="ORF">PLOB_00001199</name>
</gene>
<feature type="compositionally biased region" description="Polar residues" evidence="1">
    <location>
        <begin position="117"/>
        <end position="153"/>
    </location>
</feature>
<comment type="caution">
    <text evidence="2">The sequence shown here is derived from an EMBL/GenBank/DDBJ whole genome shotgun (WGS) entry which is preliminary data.</text>
</comment>
<dbReference type="EMBL" id="CALNXK010000100">
    <property type="protein sequence ID" value="CAH3155127.1"/>
    <property type="molecule type" value="Genomic_DNA"/>
</dbReference>
<feature type="region of interest" description="Disordered" evidence="1">
    <location>
        <begin position="195"/>
        <end position="236"/>
    </location>
</feature>
<feature type="compositionally biased region" description="Polar residues" evidence="1">
    <location>
        <begin position="219"/>
        <end position="236"/>
    </location>
</feature>
<proteinExistence type="predicted"/>
<organism evidence="2 3">
    <name type="scientific">Porites lobata</name>
    <dbReference type="NCBI Taxonomy" id="104759"/>
    <lineage>
        <taxon>Eukaryota</taxon>
        <taxon>Metazoa</taxon>
        <taxon>Cnidaria</taxon>
        <taxon>Anthozoa</taxon>
        <taxon>Hexacorallia</taxon>
        <taxon>Scleractinia</taxon>
        <taxon>Fungiina</taxon>
        <taxon>Poritidae</taxon>
        <taxon>Porites</taxon>
    </lineage>
</organism>
<evidence type="ECO:0000313" key="3">
    <source>
        <dbReference type="Proteomes" id="UP001159405"/>
    </source>
</evidence>